<gene>
    <name evidence="1" type="ORF">CYMTET_51253</name>
</gene>
<reference evidence="1 2" key="1">
    <citation type="journal article" date="2015" name="Genome Biol. Evol.">
        <title>Comparative Genomics of a Bacterivorous Green Alga Reveals Evolutionary Causalities and Consequences of Phago-Mixotrophic Mode of Nutrition.</title>
        <authorList>
            <person name="Burns J.A."/>
            <person name="Paasch A."/>
            <person name="Narechania A."/>
            <person name="Kim E."/>
        </authorList>
    </citation>
    <scope>NUCLEOTIDE SEQUENCE [LARGE SCALE GENOMIC DNA]</scope>
    <source>
        <strain evidence="1 2">PLY_AMNH</strain>
    </source>
</reference>
<dbReference type="Proteomes" id="UP001190700">
    <property type="component" value="Unassembled WGS sequence"/>
</dbReference>
<dbReference type="AlphaFoldDB" id="A0AAE0ETX4"/>
<evidence type="ECO:0000313" key="1">
    <source>
        <dbReference type="EMBL" id="KAK3238765.1"/>
    </source>
</evidence>
<accession>A0AAE0ETX4</accession>
<organism evidence="1 2">
    <name type="scientific">Cymbomonas tetramitiformis</name>
    <dbReference type="NCBI Taxonomy" id="36881"/>
    <lineage>
        <taxon>Eukaryota</taxon>
        <taxon>Viridiplantae</taxon>
        <taxon>Chlorophyta</taxon>
        <taxon>Pyramimonadophyceae</taxon>
        <taxon>Pyramimonadales</taxon>
        <taxon>Pyramimonadaceae</taxon>
        <taxon>Cymbomonas</taxon>
    </lineage>
</organism>
<dbReference type="EMBL" id="LGRX02034115">
    <property type="protein sequence ID" value="KAK3238765.1"/>
    <property type="molecule type" value="Genomic_DNA"/>
</dbReference>
<sequence length="193" mass="22281">MFLHLTSDKKILTYSLQNGAKQPRPSIRRCGKNYPSTLRYLKLTSREWGKMRTQEVRDVFEKAGGLINRVILKGQLLETTRIQILERANRRLKDEVAELHNQVGSQKLIRSLRELQQDRAEQDKVIVAQQLALKWNGVTQEAVDKCVDENVFEAERAIGASRELLQRELKRLRTKEAKSQLTTRTTRKNGGPC</sequence>
<keyword evidence="2" id="KW-1185">Reference proteome</keyword>
<evidence type="ECO:0000313" key="2">
    <source>
        <dbReference type="Proteomes" id="UP001190700"/>
    </source>
</evidence>
<proteinExistence type="predicted"/>
<name>A0AAE0ETX4_9CHLO</name>
<comment type="caution">
    <text evidence="1">The sequence shown here is derived from an EMBL/GenBank/DDBJ whole genome shotgun (WGS) entry which is preliminary data.</text>
</comment>
<protein>
    <submittedName>
        <fullName evidence="1">Uncharacterized protein</fullName>
    </submittedName>
</protein>